<evidence type="ECO:0000313" key="10">
    <source>
        <dbReference type="EMBL" id="ABI33099.1"/>
    </source>
</evidence>
<proteinExistence type="inferred from homology"/>
<dbReference type="InterPro" id="IPR038430">
    <property type="entry name" value="NDAH_ubi_oxred_su3_sf"/>
</dbReference>
<organism evidence="10">
    <name type="scientific">Tigriopus californicus</name>
    <name type="common">Marine copepod</name>
    <dbReference type="NCBI Taxonomy" id="6832"/>
    <lineage>
        <taxon>Eukaryota</taxon>
        <taxon>Metazoa</taxon>
        <taxon>Ecdysozoa</taxon>
        <taxon>Arthropoda</taxon>
        <taxon>Crustacea</taxon>
        <taxon>Multicrustacea</taxon>
        <taxon>Hexanauplia</taxon>
        <taxon>Copepoda</taxon>
        <taxon>Harpacticoida</taxon>
        <taxon>Harpacticidae</taxon>
        <taxon>Tigriopus</taxon>
    </lineage>
</organism>
<evidence type="ECO:0000256" key="2">
    <source>
        <dbReference type="ARBA" id="ARBA00008472"/>
    </source>
</evidence>
<dbReference type="AlphaFoldDB" id="A2T4Y7"/>
<reference evidence="10" key="2">
    <citation type="submission" date="2009-02" db="EMBL/GenBank/DDBJ databases">
        <authorList>
            <person name="Burton R."/>
            <person name="Byrne R."/>
            <person name="Rawson P."/>
        </authorList>
    </citation>
    <scope>NUCLEOTIDE SEQUENCE</scope>
    <source>
        <strain evidence="10">San Diego</strain>
    </source>
</reference>
<keyword evidence="9" id="KW-1278">Translocase</keyword>
<keyword evidence="9" id="KW-0830">Ubiquinone</keyword>
<dbReference type="InterPro" id="IPR000440">
    <property type="entry name" value="NADH_UbQ/plastoQ_OxRdtase_su3"/>
</dbReference>
<dbReference type="PANTHER" id="PTHR11058:SF9">
    <property type="entry name" value="NADH-UBIQUINONE OXIDOREDUCTASE CHAIN 3"/>
    <property type="match status" value="1"/>
</dbReference>
<dbReference type="Pfam" id="PF00507">
    <property type="entry name" value="Oxidored_q4"/>
    <property type="match status" value="1"/>
</dbReference>
<dbReference type="GO" id="GO:0030964">
    <property type="term" value="C:NADH dehydrogenase complex"/>
    <property type="evidence" value="ECO:0007669"/>
    <property type="project" value="TreeGrafter"/>
</dbReference>
<sequence length="120" mass="13138">MLMGWMGVVGGLVGVLSVLGYSVSKKSGWVSVEKSSPFECGFIPSSSARVSFSLHFFLVALIFIVFDVELLLLYPYVVSFSDNGVSEVGRGSVFRSSDCFFKCGMFLGVVLWNIKLKVMI</sequence>
<protein>
    <recommendedName>
        <fullName evidence="3 9">NADH-ubiquinone oxidoreductase chain 3</fullName>
        <ecNumber evidence="9">7.1.1.2</ecNumber>
    </recommendedName>
</protein>
<dbReference type="Gene3D" id="1.20.58.1610">
    <property type="entry name" value="NADH:ubiquinone/plastoquinone oxidoreductase, chain 3"/>
    <property type="match status" value="1"/>
</dbReference>
<dbReference type="PANTHER" id="PTHR11058">
    <property type="entry name" value="NADH-UBIQUINONE OXIDOREDUCTASE CHAIN 3"/>
    <property type="match status" value="1"/>
</dbReference>
<accession>A2T4Y7</accession>
<dbReference type="EMBL" id="DQ913891">
    <property type="protein sequence ID" value="ABI33099.1"/>
    <property type="molecule type" value="Genomic_DNA"/>
</dbReference>
<gene>
    <name evidence="10" type="primary">nad3</name>
</gene>
<evidence type="ECO:0000256" key="9">
    <source>
        <dbReference type="RuleBase" id="RU003640"/>
    </source>
</evidence>
<evidence type="ECO:0000256" key="5">
    <source>
        <dbReference type="ARBA" id="ARBA00022692"/>
    </source>
</evidence>
<reference evidence="10" key="1">
    <citation type="journal article" date="2007" name="Gene">
        <title>Three divergent mitochondrial genomes from California populations of the copepod Tigriopus californicus.</title>
        <authorList>
            <person name="Burton R.S."/>
            <person name="Byrne R.J."/>
            <person name="Rawson P.D."/>
        </authorList>
    </citation>
    <scope>NUCLEOTIDE SEQUENCE</scope>
    <source>
        <strain evidence="10">San Diego</strain>
    </source>
</reference>
<keyword evidence="9 10" id="KW-0496">Mitochondrion</keyword>
<evidence type="ECO:0000256" key="7">
    <source>
        <dbReference type="ARBA" id="ARBA00023136"/>
    </source>
</evidence>
<feature type="transmembrane region" description="Helical" evidence="9">
    <location>
        <begin position="99"/>
        <end position="116"/>
    </location>
</feature>
<keyword evidence="6 9" id="KW-1133">Transmembrane helix</keyword>
<evidence type="ECO:0000256" key="4">
    <source>
        <dbReference type="ARBA" id="ARBA00022448"/>
    </source>
</evidence>
<evidence type="ECO:0000256" key="1">
    <source>
        <dbReference type="ARBA" id="ARBA00004370"/>
    </source>
</evidence>
<evidence type="ECO:0000256" key="3">
    <source>
        <dbReference type="ARBA" id="ARBA00021007"/>
    </source>
</evidence>
<dbReference type="GO" id="GO:0031966">
    <property type="term" value="C:mitochondrial membrane"/>
    <property type="evidence" value="ECO:0007669"/>
    <property type="project" value="UniProtKB-SubCell"/>
</dbReference>
<keyword evidence="7 9" id="KW-0472">Membrane</keyword>
<keyword evidence="5 9" id="KW-0812">Transmembrane</keyword>
<keyword evidence="9" id="KW-0249">Electron transport</keyword>
<dbReference type="EC" id="7.1.1.2" evidence="9"/>
<keyword evidence="4 9" id="KW-0813">Transport</keyword>
<comment type="subcellular location">
    <subcellularLocation>
        <location evidence="1">Membrane</location>
    </subcellularLocation>
    <subcellularLocation>
        <location evidence="9">Mitochondrion membrane</location>
        <topology evidence="9">Multi-pass membrane protein</topology>
    </subcellularLocation>
</comment>
<geneLocation type="mitochondrion" evidence="10"/>
<evidence type="ECO:0000256" key="6">
    <source>
        <dbReference type="ARBA" id="ARBA00022989"/>
    </source>
</evidence>
<dbReference type="KEGG" id="tcf:4788306"/>
<feature type="transmembrane region" description="Helical" evidence="9">
    <location>
        <begin position="54"/>
        <end position="78"/>
    </location>
</feature>
<comment type="similarity">
    <text evidence="2 9">Belongs to the complex I subunit 3 family.</text>
</comment>
<dbReference type="GO" id="GO:0008137">
    <property type="term" value="F:NADH dehydrogenase (ubiquinone) activity"/>
    <property type="evidence" value="ECO:0007669"/>
    <property type="project" value="UniProtKB-UniRule"/>
</dbReference>
<comment type="function">
    <text evidence="9">Core subunit of the mitochondrial membrane respiratory chain NADH dehydrogenase (Complex I) which catalyzes electron transfer from NADH through the respiratory chain, using ubiquinone as an electron acceptor. Essential for the catalytic activity of complex I.</text>
</comment>
<evidence type="ECO:0000256" key="8">
    <source>
        <dbReference type="ARBA" id="ARBA00049551"/>
    </source>
</evidence>
<keyword evidence="9" id="KW-0520">NAD</keyword>
<name>A2T4Y7_TIGCA</name>
<keyword evidence="9" id="KW-0679">Respiratory chain</keyword>
<comment type="catalytic activity">
    <reaction evidence="8 9">
        <text>a ubiquinone + NADH + 5 H(+)(in) = a ubiquinol + NAD(+) + 4 H(+)(out)</text>
        <dbReference type="Rhea" id="RHEA:29091"/>
        <dbReference type="Rhea" id="RHEA-COMP:9565"/>
        <dbReference type="Rhea" id="RHEA-COMP:9566"/>
        <dbReference type="ChEBI" id="CHEBI:15378"/>
        <dbReference type="ChEBI" id="CHEBI:16389"/>
        <dbReference type="ChEBI" id="CHEBI:17976"/>
        <dbReference type="ChEBI" id="CHEBI:57540"/>
        <dbReference type="ChEBI" id="CHEBI:57945"/>
        <dbReference type="EC" id="7.1.1.2"/>
    </reaction>
</comment>